<feature type="transmembrane region" description="Helical" evidence="7">
    <location>
        <begin position="446"/>
        <end position="469"/>
    </location>
</feature>
<dbReference type="InterPro" id="IPR002797">
    <property type="entry name" value="Polysacc_synth"/>
</dbReference>
<keyword evidence="2" id="KW-1003">Cell membrane</keyword>
<dbReference type="PANTHER" id="PTHR30250:SF21">
    <property type="entry name" value="LIPID II FLIPPASE MURJ"/>
    <property type="match status" value="1"/>
</dbReference>
<evidence type="ECO:0000256" key="4">
    <source>
        <dbReference type="ARBA" id="ARBA00022989"/>
    </source>
</evidence>
<name>A0A3D4S6R0_9ENTE</name>
<feature type="region of interest" description="Disordered" evidence="6">
    <location>
        <begin position="574"/>
        <end position="612"/>
    </location>
</feature>
<feature type="transmembrane region" description="Helical" evidence="7">
    <location>
        <begin position="188"/>
        <end position="208"/>
    </location>
</feature>
<dbReference type="Proteomes" id="UP000262195">
    <property type="component" value="Unassembled WGS sequence"/>
</dbReference>
<feature type="transmembrane region" description="Helical" evidence="7">
    <location>
        <begin position="70"/>
        <end position="93"/>
    </location>
</feature>
<feature type="transmembrane region" description="Helical" evidence="7">
    <location>
        <begin position="481"/>
        <end position="506"/>
    </location>
</feature>
<protein>
    <submittedName>
        <fullName evidence="8">Polysaccharide biosynthesis protein</fullName>
    </submittedName>
</protein>
<evidence type="ECO:0000256" key="1">
    <source>
        <dbReference type="ARBA" id="ARBA00004651"/>
    </source>
</evidence>
<dbReference type="STRING" id="1121105.GCA_000421665_01720"/>
<dbReference type="GO" id="GO:0005886">
    <property type="term" value="C:plasma membrane"/>
    <property type="evidence" value="ECO:0007669"/>
    <property type="project" value="UniProtKB-SubCell"/>
</dbReference>
<keyword evidence="4 7" id="KW-1133">Transmembrane helix</keyword>
<gene>
    <name evidence="8" type="ORF">DIW15_02890</name>
</gene>
<dbReference type="PANTHER" id="PTHR30250">
    <property type="entry name" value="PST FAMILY PREDICTED COLANIC ACID TRANSPORTER"/>
    <property type="match status" value="1"/>
</dbReference>
<reference evidence="8 9" key="1">
    <citation type="journal article" date="2018" name="Nat. Biotechnol.">
        <title>A standardized bacterial taxonomy based on genome phylogeny substantially revises the tree of life.</title>
        <authorList>
            <person name="Parks D.H."/>
            <person name="Chuvochina M."/>
            <person name="Waite D.W."/>
            <person name="Rinke C."/>
            <person name="Skarshewski A."/>
            <person name="Chaumeil P.A."/>
            <person name="Hugenholtz P."/>
        </authorList>
    </citation>
    <scope>NUCLEOTIDE SEQUENCE [LARGE SCALE GENOMIC DNA]</scope>
    <source>
        <strain evidence="8">UBA11306</strain>
    </source>
</reference>
<evidence type="ECO:0000256" key="5">
    <source>
        <dbReference type="ARBA" id="ARBA00023136"/>
    </source>
</evidence>
<dbReference type="AlphaFoldDB" id="A0A3D4S6R0"/>
<evidence type="ECO:0000256" key="2">
    <source>
        <dbReference type="ARBA" id="ARBA00022475"/>
    </source>
</evidence>
<comment type="subcellular location">
    <subcellularLocation>
        <location evidence="1">Cell membrane</location>
        <topology evidence="1">Multi-pass membrane protein</topology>
    </subcellularLocation>
</comment>
<evidence type="ECO:0000256" key="6">
    <source>
        <dbReference type="SAM" id="MobiDB-lite"/>
    </source>
</evidence>
<feature type="transmembrane region" description="Helical" evidence="7">
    <location>
        <begin position="389"/>
        <end position="410"/>
    </location>
</feature>
<dbReference type="Pfam" id="PF01943">
    <property type="entry name" value="Polysacc_synt"/>
    <property type="match status" value="1"/>
</dbReference>
<keyword evidence="5 7" id="KW-0472">Membrane</keyword>
<evidence type="ECO:0000256" key="7">
    <source>
        <dbReference type="SAM" id="Phobius"/>
    </source>
</evidence>
<dbReference type="RefSeq" id="WP_022796978.1">
    <property type="nucleotide sequence ID" value="NZ_JBQDSL010000021.1"/>
</dbReference>
<comment type="caution">
    <text evidence="8">The sequence shown here is derived from an EMBL/GenBank/DDBJ whole genome shotgun (WGS) entry which is preliminary data.</text>
</comment>
<keyword evidence="3 7" id="KW-0812">Transmembrane</keyword>
<proteinExistence type="predicted"/>
<evidence type="ECO:0000313" key="9">
    <source>
        <dbReference type="Proteomes" id="UP000262195"/>
    </source>
</evidence>
<feature type="transmembrane region" description="Helical" evidence="7">
    <location>
        <begin position="105"/>
        <end position="126"/>
    </location>
</feature>
<feature type="transmembrane region" description="Helical" evidence="7">
    <location>
        <begin position="417"/>
        <end position="434"/>
    </location>
</feature>
<dbReference type="PIRSF" id="PIRSF038958">
    <property type="entry name" value="PG_synth_SpoVB"/>
    <property type="match status" value="1"/>
</dbReference>
<feature type="transmembrane region" description="Helical" evidence="7">
    <location>
        <begin position="512"/>
        <end position="532"/>
    </location>
</feature>
<feature type="transmembrane region" description="Helical" evidence="7">
    <location>
        <begin position="214"/>
        <end position="233"/>
    </location>
</feature>
<organism evidence="8 9">
    <name type="scientific">Bavariicoccus seileri</name>
    <dbReference type="NCBI Taxonomy" id="549685"/>
    <lineage>
        <taxon>Bacteria</taxon>
        <taxon>Bacillati</taxon>
        <taxon>Bacillota</taxon>
        <taxon>Bacilli</taxon>
        <taxon>Lactobacillales</taxon>
        <taxon>Enterococcaceae</taxon>
        <taxon>Bavariicoccus</taxon>
    </lineage>
</organism>
<feature type="transmembrane region" description="Helical" evidence="7">
    <location>
        <begin position="27"/>
        <end position="50"/>
    </location>
</feature>
<dbReference type="InterPro" id="IPR024923">
    <property type="entry name" value="PG_synth_SpoVB"/>
</dbReference>
<dbReference type="InterPro" id="IPR050833">
    <property type="entry name" value="Poly_Biosynth_Transport"/>
</dbReference>
<feature type="compositionally biased region" description="Basic and acidic residues" evidence="6">
    <location>
        <begin position="574"/>
        <end position="605"/>
    </location>
</feature>
<dbReference type="EMBL" id="DQHO01000017">
    <property type="protein sequence ID" value="HCS93641.1"/>
    <property type="molecule type" value="Genomic_DNA"/>
</dbReference>
<feature type="transmembrane region" description="Helical" evidence="7">
    <location>
        <begin position="262"/>
        <end position="282"/>
    </location>
</feature>
<feature type="transmembrane region" description="Helical" evidence="7">
    <location>
        <begin position="146"/>
        <end position="167"/>
    </location>
</feature>
<evidence type="ECO:0000256" key="3">
    <source>
        <dbReference type="ARBA" id="ARBA00022692"/>
    </source>
</evidence>
<feature type="transmembrane region" description="Helical" evidence="7">
    <location>
        <begin position="355"/>
        <end position="377"/>
    </location>
</feature>
<sequence>MSKKRGYGLFLSRLEQSDSEKLVKGSAWMTAGSITSRLLGALYVIPWLYMIGNDKTQDLANALMSVGYRIYNVFLIIATAGIPGVLSKEVAYFNERGEYRKSWQLFVKSLLLMLAFGVISGAIMFATAPIVARNSPQVNVSDAVMVIRSLVPAVVIIPPMSLIRGFIQGHQEMAPSALSMFFEQVGRIVYLLVATFIIMKVMMGKYPLAVAHSTFAAFVGAVISLLYLTYVLYREKDDLKLRLSEDNEKVNSLGGFSFYKDLIINAIPFVLFASATEMLGLVDQFTFVPTMKRYTAFSSVEIVQLYGVMSFNVNKLVMIIISFASSIGVSALPLVASSYAKRNREKLGLLIENNLVLFSIVMLPAAIGVFVVAEPFYNLFYSANATGTTILRVFSIASIFLGLFLILGYILQATNQMRTIVMGLVIAFALKIAWQPVMIKFFNVNGAVLSTAIAFLAIDILFLWSIAQISDIRWTRVFRKLAIVAVNTLIMGIVAYGVVSLLGKVLVLERKVYAIIALVIVASIGAFLYLGLTLITNQGTLLLGAKADRLRQKLHLPLLNHSFFADDEISDLKESGQRRDEYSQEETRIEDDQQTDEMPKRETRSSGRRRKR</sequence>
<evidence type="ECO:0000313" key="8">
    <source>
        <dbReference type="EMBL" id="HCS93641.1"/>
    </source>
</evidence>
<dbReference type="CDD" id="cd13124">
    <property type="entry name" value="MATE_SpoVB_like"/>
    <property type="match status" value="1"/>
</dbReference>
<feature type="transmembrane region" description="Helical" evidence="7">
    <location>
        <begin position="316"/>
        <end position="335"/>
    </location>
</feature>
<accession>A0A3D4S6R0</accession>